<comment type="similarity">
    <text evidence="2">Belongs to the TMEM8 family.</text>
</comment>
<keyword evidence="6 8" id="KW-0472">Membrane</keyword>
<proteinExistence type="inferred from homology"/>
<evidence type="ECO:0000256" key="9">
    <source>
        <dbReference type="SAM" id="SignalP"/>
    </source>
</evidence>
<dbReference type="PROSITE" id="PS01186">
    <property type="entry name" value="EGF_2"/>
    <property type="match status" value="1"/>
</dbReference>
<evidence type="ECO:0000256" key="1">
    <source>
        <dbReference type="ARBA" id="ARBA00004651"/>
    </source>
</evidence>
<evidence type="ECO:0000256" key="8">
    <source>
        <dbReference type="SAM" id="Phobius"/>
    </source>
</evidence>
<dbReference type="GO" id="GO:0005886">
    <property type="term" value="C:plasma membrane"/>
    <property type="evidence" value="ECO:0007669"/>
    <property type="project" value="UniProtKB-SubCell"/>
</dbReference>
<feature type="domain" description="EGF-like" evidence="10">
    <location>
        <begin position="483"/>
        <end position="525"/>
    </location>
</feature>
<keyword evidence="12" id="KW-1185">Reference proteome</keyword>
<dbReference type="AlphaFoldDB" id="A0A8K1FR71"/>
<dbReference type="InterPro" id="IPR000742">
    <property type="entry name" value="EGF"/>
</dbReference>
<feature type="transmembrane region" description="Helical" evidence="8">
    <location>
        <begin position="693"/>
        <end position="711"/>
    </location>
</feature>
<keyword evidence="9" id="KW-0732">Signal</keyword>
<feature type="signal peptide" evidence="9">
    <location>
        <begin position="1"/>
        <end position="24"/>
    </location>
</feature>
<evidence type="ECO:0000313" key="12">
    <source>
        <dbReference type="Proteomes" id="UP000794436"/>
    </source>
</evidence>
<evidence type="ECO:0000259" key="10">
    <source>
        <dbReference type="PROSITE" id="PS50026"/>
    </source>
</evidence>
<feature type="transmembrane region" description="Helical" evidence="8">
    <location>
        <begin position="560"/>
        <end position="580"/>
    </location>
</feature>
<reference evidence="11" key="1">
    <citation type="submission" date="2019-03" db="EMBL/GenBank/DDBJ databases">
        <title>Long read genome sequence of the mycoparasitic Pythium oligandrum ATCC 38472 isolated from sugarbeet rhizosphere.</title>
        <authorList>
            <person name="Gaulin E."/>
        </authorList>
    </citation>
    <scope>NUCLEOTIDE SEQUENCE</scope>
    <source>
        <strain evidence="11">ATCC 38472_TT</strain>
    </source>
</reference>
<name>A0A8K1FR71_PYTOL</name>
<comment type="caution">
    <text evidence="11">The sequence shown here is derived from an EMBL/GenBank/DDBJ whole genome shotgun (WGS) entry which is preliminary data.</text>
</comment>
<feature type="transmembrane region" description="Helical" evidence="8">
    <location>
        <begin position="717"/>
        <end position="737"/>
    </location>
</feature>
<protein>
    <recommendedName>
        <fullName evidence="10">EGF-like domain-containing protein</fullName>
    </recommendedName>
</protein>
<feature type="transmembrane region" description="Helical" evidence="8">
    <location>
        <begin position="592"/>
        <end position="610"/>
    </location>
</feature>
<feature type="chain" id="PRO_5035421927" description="EGF-like domain-containing protein" evidence="9">
    <location>
        <begin position="25"/>
        <end position="793"/>
    </location>
</feature>
<comment type="subcellular location">
    <subcellularLocation>
        <location evidence="1">Cell membrane</location>
        <topology evidence="1">Multi-pass membrane protein</topology>
    </subcellularLocation>
</comment>
<evidence type="ECO:0000256" key="2">
    <source>
        <dbReference type="ARBA" id="ARBA00005542"/>
    </source>
</evidence>
<feature type="transmembrane region" description="Helical" evidence="8">
    <location>
        <begin position="645"/>
        <end position="666"/>
    </location>
</feature>
<keyword evidence="7" id="KW-1015">Disulfide bond</keyword>
<dbReference type="PANTHER" id="PTHR14319:SF3">
    <property type="entry name" value="TRANSMEMBRANE PROTEIN-LIKE PROTEIN"/>
    <property type="match status" value="1"/>
</dbReference>
<dbReference type="EMBL" id="SPLM01000002">
    <property type="protein sequence ID" value="TMW68687.1"/>
    <property type="molecule type" value="Genomic_DNA"/>
</dbReference>
<dbReference type="OrthoDB" id="69646at2759"/>
<dbReference type="InterPro" id="IPR021910">
    <property type="entry name" value="NGX6/PGAP6/MYMK"/>
</dbReference>
<keyword evidence="3" id="KW-1003">Cell membrane</keyword>
<evidence type="ECO:0000256" key="4">
    <source>
        <dbReference type="ARBA" id="ARBA00022692"/>
    </source>
</evidence>
<dbReference type="Pfam" id="PF12036">
    <property type="entry name" value="DUF3522"/>
    <property type="match status" value="1"/>
</dbReference>
<feature type="transmembrane region" description="Helical" evidence="8">
    <location>
        <begin position="538"/>
        <end position="555"/>
    </location>
</feature>
<evidence type="ECO:0000256" key="3">
    <source>
        <dbReference type="ARBA" id="ARBA00022475"/>
    </source>
</evidence>
<organism evidence="11 12">
    <name type="scientific">Pythium oligandrum</name>
    <name type="common">Mycoparasitic fungus</name>
    <dbReference type="NCBI Taxonomy" id="41045"/>
    <lineage>
        <taxon>Eukaryota</taxon>
        <taxon>Sar</taxon>
        <taxon>Stramenopiles</taxon>
        <taxon>Oomycota</taxon>
        <taxon>Peronosporomycetes</taxon>
        <taxon>Pythiales</taxon>
        <taxon>Pythiaceae</taxon>
        <taxon>Pythium</taxon>
    </lineage>
</organism>
<keyword evidence="7" id="KW-0245">EGF-like domain</keyword>
<dbReference type="PROSITE" id="PS00022">
    <property type="entry name" value="EGF_1"/>
    <property type="match status" value="1"/>
</dbReference>
<evidence type="ECO:0000256" key="7">
    <source>
        <dbReference type="PROSITE-ProRule" id="PRU00076"/>
    </source>
</evidence>
<dbReference type="Proteomes" id="UP000794436">
    <property type="component" value="Unassembled WGS sequence"/>
</dbReference>
<feature type="disulfide bond" evidence="7">
    <location>
        <begin position="515"/>
        <end position="524"/>
    </location>
</feature>
<dbReference type="PROSITE" id="PS50026">
    <property type="entry name" value="EGF_3"/>
    <property type="match status" value="1"/>
</dbReference>
<evidence type="ECO:0000256" key="5">
    <source>
        <dbReference type="ARBA" id="ARBA00022989"/>
    </source>
</evidence>
<keyword evidence="4 8" id="KW-0812">Transmembrane</keyword>
<evidence type="ECO:0000313" key="11">
    <source>
        <dbReference type="EMBL" id="TMW68687.1"/>
    </source>
</evidence>
<feature type="transmembrane region" description="Helical" evidence="8">
    <location>
        <begin position="622"/>
        <end position="639"/>
    </location>
</feature>
<gene>
    <name evidence="11" type="ORF">Poli38472_006155</name>
</gene>
<keyword evidence="5 8" id="KW-1133">Transmembrane helix</keyword>
<sequence length="793" mass="87330">MTTRKRLHGLVLCIALLFVPCATAAGTVRRWRDFVFGKIRQDGVEYFDFDVTADTYRIIVSFDRGPLEGLTPPKMLLKYGSFPSTTDYDQMMLLNSTGDFYQARVNNLRSGRYFISLVGPDLFNSLVSFVGGVNSLFYFVSVWHFGCSDPAWTGSKCTVPVLPSAPIASSITTGVNSVYYPSTQSEFNGCLDAKTSTLYFSYDVPHPKWDLVYTLSTSAASELRVAASVNLRDPAEVAKNKDTKSVTLAAGLGDRSAELRIPAPLKGQWMVMVTGKPSGTASCKTGTGVNFKLKAEHQEDCNKVDKARFQTTPSLPKVDLCGIGYTRMNPMRNEPTKAGHIIDADFECSVPKTGGGKQAMNQTQPVVGYIVEVPKMYAGSNLQLAALVTANIQSFQVYARLDGYVTPSLFDYHFNSSESLEASHSDNVSDTWVAEVQQYRWKPVVFPKVGLWSIIFVADGALTSTQSTGSKNESFWAVDLSLHSYGCPETDACSGHGSCELSSTYNGLSYGTCSCHFGYGGEQCDTLTVSSKFRNHQIFLLIFSNVAILPVTILCCRRKLYIESVLFFSTGLISAIYHACDVELFCMFPYKFLMQMDFALSFNMIMLLSVHLSGARKQAKAGIEIVLFLITIIMATNNARSMVNWVLIGALCVLQFSVTLVYYFVLGSQRMGMTKMIAVKSFLLNSQNFDRRYGILGSVLWLAALSCWFTSSPTNYWIIHSIWHTGAMLAAYCFVGLRRNDRYKMISPATGIDVLAPNCGADLPLPSKATATICSESISLETDKESIAPINEA</sequence>
<accession>A0A8K1FR71</accession>
<dbReference type="Gene3D" id="2.60.120.260">
    <property type="entry name" value="Galactose-binding domain-like"/>
    <property type="match status" value="1"/>
</dbReference>
<comment type="caution">
    <text evidence="7">Lacks conserved residue(s) required for the propagation of feature annotation.</text>
</comment>
<dbReference type="PANTHER" id="PTHR14319">
    <property type="entry name" value="FIVE-SPAN TRANSMEMBRANE PROTEIN M83"/>
    <property type="match status" value="1"/>
</dbReference>
<evidence type="ECO:0000256" key="6">
    <source>
        <dbReference type="ARBA" id="ARBA00023136"/>
    </source>
</evidence>